<comment type="caution">
    <text evidence="1">The sequence shown here is derived from an EMBL/GenBank/DDBJ whole genome shotgun (WGS) entry which is preliminary data.</text>
</comment>
<protein>
    <submittedName>
        <fullName evidence="1">Uncharacterized protein</fullName>
    </submittedName>
</protein>
<sequence length="37" mass="4287">MRRWIITTVATALVGFVARKIGERRDRNSGRGSSRRR</sequence>
<dbReference type="EMBL" id="RKHJ01000001">
    <property type="protein sequence ID" value="ROR67135.1"/>
    <property type="molecule type" value="Genomic_DNA"/>
</dbReference>
<gene>
    <name evidence="1" type="ORF">EDD26_2538</name>
</gene>
<evidence type="ECO:0000313" key="2">
    <source>
        <dbReference type="Proteomes" id="UP000275456"/>
    </source>
</evidence>
<dbReference type="AlphaFoldDB" id="A0A3N2AVY5"/>
<reference evidence="1 2" key="1">
    <citation type="submission" date="2018-11" db="EMBL/GenBank/DDBJ databases">
        <title>Sequencing the genomes of 1000 actinobacteria strains.</title>
        <authorList>
            <person name="Klenk H.-P."/>
        </authorList>
    </citation>
    <scope>NUCLEOTIDE SEQUENCE [LARGE SCALE GENOMIC DNA]</scope>
    <source>
        <strain evidence="1 2">DSM 9580</strain>
    </source>
</reference>
<evidence type="ECO:0000313" key="1">
    <source>
        <dbReference type="EMBL" id="ROR67135.1"/>
    </source>
</evidence>
<name>A0A3N2AVY5_9MICO</name>
<organism evidence="1 2">
    <name type="scientific">Agrococcus jenensis</name>
    <dbReference type="NCBI Taxonomy" id="46353"/>
    <lineage>
        <taxon>Bacteria</taxon>
        <taxon>Bacillati</taxon>
        <taxon>Actinomycetota</taxon>
        <taxon>Actinomycetes</taxon>
        <taxon>Micrococcales</taxon>
        <taxon>Microbacteriaceae</taxon>
        <taxon>Agrococcus</taxon>
    </lineage>
</organism>
<keyword evidence="2" id="KW-1185">Reference proteome</keyword>
<accession>A0A3N2AVY5</accession>
<dbReference type="Proteomes" id="UP000275456">
    <property type="component" value="Unassembled WGS sequence"/>
</dbReference>
<proteinExistence type="predicted"/>